<evidence type="ECO:0000259" key="7">
    <source>
        <dbReference type="Pfam" id="PF00746"/>
    </source>
</evidence>
<feature type="transmembrane region" description="Helical" evidence="6">
    <location>
        <begin position="301"/>
        <end position="322"/>
    </location>
</feature>
<evidence type="ECO:0000256" key="2">
    <source>
        <dbReference type="ARBA" id="ARBA00022525"/>
    </source>
</evidence>
<dbReference type="InterPro" id="IPR019931">
    <property type="entry name" value="LPXTG_anchor"/>
</dbReference>
<keyword evidence="2" id="KW-0964">Secreted</keyword>
<dbReference type="EMBL" id="CP060713">
    <property type="protein sequence ID" value="QNN53936.1"/>
    <property type="molecule type" value="Genomic_DNA"/>
</dbReference>
<evidence type="ECO:0000256" key="1">
    <source>
        <dbReference type="ARBA" id="ARBA00022512"/>
    </source>
</evidence>
<feature type="compositionally biased region" description="Polar residues" evidence="5">
    <location>
        <begin position="21"/>
        <end position="43"/>
    </location>
</feature>
<feature type="compositionally biased region" description="Polar residues" evidence="5">
    <location>
        <begin position="1"/>
        <end position="10"/>
    </location>
</feature>
<evidence type="ECO:0000313" key="8">
    <source>
        <dbReference type="EMBL" id="QNN53936.1"/>
    </source>
</evidence>
<keyword evidence="6" id="KW-1133">Transmembrane helix</keyword>
<gene>
    <name evidence="8" type="ORF">H9L09_06005</name>
</gene>
<evidence type="ECO:0000256" key="3">
    <source>
        <dbReference type="ARBA" id="ARBA00022729"/>
    </source>
</evidence>
<organism evidence="8 9">
    <name type="scientific">Nocardioides mesophilus</name>
    <dbReference type="NCBI Taxonomy" id="433659"/>
    <lineage>
        <taxon>Bacteria</taxon>
        <taxon>Bacillati</taxon>
        <taxon>Actinomycetota</taxon>
        <taxon>Actinomycetes</taxon>
        <taxon>Propionibacteriales</taxon>
        <taxon>Nocardioidaceae</taxon>
        <taxon>Nocardioides</taxon>
    </lineage>
</organism>
<name>A0A7G9REB1_9ACTN</name>
<evidence type="ECO:0000313" key="9">
    <source>
        <dbReference type="Proteomes" id="UP000515947"/>
    </source>
</evidence>
<keyword evidence="9" id="KW-1185">Reference proteome</keyword>
<feature type="region of interest" description="Disordered" evidence="5">
    <location>
        <begin position="99"/>
        <end position="120"/>
    </location>
</feature>
<dbReference type="Pfam" id="PF00746">
    <property type="entry name" value="Gram_pos_anchor"/>
    <property type="match status" value="1"/>
</dbReference>
<evidence type="ECO:0000256" key="5">
    <source>
        <dbReference type="SAM" id="MobiDB-lite"/>
    </source>
</evidence>
<keyword evidence="1" id="KW-0134">Cell wall</keyword>
<keyword evidence="6" id="KW-0472">Membrane</keyword>
<sequence>MRSDKSSSTAPKRGSAKAAPAQQSDRGGSSTAVGHSTRGTAGTSGDVAHHQPLSTADQNTGGANGQCTGGEYCSTRDGSASRNGNGGGKATGKPCAGCVGKADNKNPKGQLPDAGTDGNRGYECDDNNGIGKTNPAHTGCVSSPADECDAAVEDCDGSVPPCDAAVEDCDGSVPPCDAAVEDCDGSVPPCDAAVEDCDGSVPPCDAAVEDCDGSVPPCDAAVEDCDGSVPPCDAAVEDCDGPEIAGEDDQMNPGDNRPSVVLGTEAFAAAPQSGVAPAAGAPQSEVQPAAGVLPNTGAGSLMGMLAGAGIALLLTGVLTLVLQRKLNRV</sequence>
<dbReference type="AlphaFoldDB" id="A0A7G9REB1"/>
<keyword evidence="3" id="KW-0732">Signal</keyword>
<evidence type="ECO:0000256" key="6">
    <source>
        <dbReference type="SAM" id="Phobius"/>
    </source>
</evidence>
<proteinExistence type="predicted"/>
<keyword evidence="4" id="KW-0572">Peptidoglycan-anchor</keyword>
<dbReference type="RefSeq" id="WP_187579780.1">
    <property type="nucleotide sequence ID" value="NZ_CP060713.1"/>
</dbReference>
<keyword evidence="6" id="KW-0812">Transmembrane</keyword>
<dbReference type="Proteomes" id="UP000515947">
    <property type="component" value="Chromosome"/>
</dbReference>
<dbReference type="KEGG" id="nmes:H9L09_06005"/>
<feature type="region of interest" description="Disordered" evidence="5">
    <location>
        <begin position="1"/>
        <end position="68"/>
    </location>
</feature>
<accession>A0A7G9REB1</accession>
<evidence type="ECO:0000256" key="4">
    <source>
        <dbReference type="ARBA" id="ARBA00023088"/>
    </source>
</evidence>
<feature type="compositionally biased region" description="Polar residues" evidence="5">
    <location>
        <begin position="52"/>
        <end position="61"/>
    </location>
</feature>
<reference evidence="8 9" key="1">
    <citation type="submission" date="2020-08" db="EMBL/GenBank/DDBJ databases">
        <title>Genome sequence of Nocardioides mesophilus KACC 16243T.</title>
        <authorList>
            <person name="Hyun D.-W."/>
            <person name="Bae J.-W."/>
        </authorList>
    </citation>
    <scope>NUCLEOTIDE SEQUENCE [LARGE SCALE GENOMIC DNA]</scope>
    <source>
        <strain evidence="8 9">KACC 16243</strain>
    </source>
</reference>
<feature type="domain" description="Gram-positive cocci surface proteins LPxTG" evidence="7">
    <location>
        <begin position="286"/>
        <end position="325"/>
    </location>
</feature>
<protein>
    <recommendedName>
        <fullName evidence="7">Gram-positive cocci surface proteins LPxTG domain-containing protein</fullName>
    </recommendedName>
</protein>